<feature type="region of interest" description="Disordered" evidence="1">
    <location>
        <begin position="1"/>
        <end position="21"/>
    </location>
</feature>
<dbReference type="AlphaFoldDB" id="C0NBJ9"/>
<dbReference type="Proteomes" id="UP000001631">
    <property type="component" value="Unassembled WGS sequence"/>
</dbReference>
<accession>C0NBJ9</accession>
<keyword evidence="3" id="KW-1185">Reference proteome</keyword>
<reference evidence="2" key="1">
    <citation type="submission" date="2009-02" db="EMBL/GenBank/DDBJ databases">
        <title>The Genome Sequence of Ajellomyces capsulatus strain G186AR.</title>
        <authorList>
            <consortium name="The Broad Institute Genome Sequencing Platform"/>
            <person name="Champion M."/>
            <person name="Cuomo C."/>
            <person name="Ma L.-J."/>
            <person name="Henn M.R."/>
            <person name="Sil A."/>
            <person name="Goldman B."/>
            <person name="Young S.K."/>
            <person name="Kodira C.D."/>
            <person name="Zeng Q."/>
            <person name="Koehrsen M."/>
            <person name="Alvarado L."/>
            <person name="Berlin A."/>
            <person name="Borenstein D."/>
            <person name="Chen Z."/>
            <person name="Engels R."/>
            <person name="Freedman E."/>
            <person name="Gellesch M."/>
            <person name="Goldberg J."/>
            <person name="Griggs A."/>
            <person name="Gujja S."/>
            <person name="Heiman D."/>
            <person name="Hepburn T."/>
            <person name="Howarth C."/>
            <person name="Jen D."/>
            <person name="Larson L."/>
            <person name="Lewis B."/>
            <person name="Mehta T."/>
            <person name="Park D."/>
            <person name="Pearson M."/>
            <person name="Roberts A."/>
            <person name="Saif S."/>
            <person name="Shea T."/>
            <person name="Shenoy N."/>
            <person name="Sisk P."/>
            <person name="Stolte C."/>
            <person name="Sykes S."/>
            <person name="Walk T."/>
            <person name="White J."/>
            <person name="Yandava C."/>
            <person name="Klein B."/>
            <person name="McEwen J.G."/>
            <person name="Puccia R."/>
            <person name="Goldman G.H."/>
            <person name="Felipe M.S."/>
            <person name="Nino-Vega G."/>
            <person name="San-Blas G."/>
            <person name="Taylor J."/>
            <person name="Mendoza L."/>
            <person name="Galagan J."/>
            <person name="Nusbaum C."/>
            <person name="Birren B."/>
        </authorList>
    </citation>
    <scope>NUCLEOTIDE SEQUENCE</scope>
    <source>
        <strain evidence="2">G186AR</strain>
    </source>
</reference>
<sequence>MGSSMKEHLHRSYPPRKPTSILASPPSLARIFRLRVTLFGGLLHNPKAAVVWQEHRFQMSIELRLLRRVSTRFSPARILEAEMPAMPRAFDTSAICVSSLKVVKSAISSTLLQYEGCTETGSLALTMQKLTTEYHCLEPKFRHERLRQYPFRKF</sequence>
<dbReference type="RefSeq" id="XP_045291520.1">
    <property type="nucleotide sequence ID" value="XM_045427545.1"/>
</dbReference>
<dbReference type="InParanoid" id="C0NBJ9"/>
<organism evidence="2 3">
    <name type="scientific">Ajellomyces capsulatus (strain G186AR / H82 / ATCC MYA-2454 / RMSCC 2432)</name>
    <name type="common">Darling's disease fungus</name>
    <name type="synonym">Histoplasma capsulatum</name>
    <dbReference type="NCBI Taxonomy" id="447093"/>
    <lineage>
        <taxon>Eukaryota</taxon>
        <taxon>Fungi</taxon>
        <taxon>Dikarya</taxon>
        <taxon>Ascomycota</taxon>
        <taxon>Pezizomycotina</taxon>
        <taxon>Eurotiomycetes</taxon>
        <taxon>Eurotiomycetidae</taxon>
        <taxon>Onygenales</taxon>
        <taxon>Ajellomycetaceae</taxon>
        <taxon>Histoplasma</taxon>
    </lineage>
</organism>
<evidence type="ECO:0000313" key="3">
    <source>
        <dbReference type="Proteomes" id="UP000001631"/>
    </source>
</evidence>
<name>C0NBJ9_AJECG</name>
<protein>
    <submittedName>
        <fullName evidence="2">Uncharacterized protein</fullName>
    </submittedName>
</protein>
<dbReference type="GeneID" id="69033512"/>
<evidence type="ECO:0000256" key="1">
    <source>
        <dbReference type="SAM" id="MobiDB-lite"/>
    </source>
</evidence>
<dbReference type="EMBL" id="GG663363">
    <property type="protein sequence ID" value="EEH11040.1"/>
    <property type="molecule type" value="Genomic_DNA"/>
</dbReference>
<proteinExistence type="predicted"/>
<dbReference type="HOGENOM" id="CLU_1703713_0_0_1"/>
<evidence type="ECO:0000313" key="2">
    <source>
        <dbReference type="EMBL" id="EEH11040.1"/>
    </source>
</evidence>
<gene>
    <name evidence="2" type="ORF">HCBG_00495</name>
</gene>